<dbReference type="InterPro" id="IPR027056">
    <property type="entry name" value="Gluconate_2DH_su3"/>
</dbReference>
<proteinExistence type="predicted"/>
<dbReference type="AlphaFoldDB" id="A0A1G5G367"/>
<dbReference type="RefSeq" id="WP_054965719.1">
    <property type="nucleotide sequence ID" value="NZ_FMUN01000006.1"/>
</dbReference>
<dbReference type="Proteomes" id="UP000183104">
    <property type="component" value="Unassembled WGS sequence"/>
</dbReference>
<dbReference type="EMBL" id="FMUN01000006">
    <property type="protein sequence ID" value="SCY46036.1"/>
    <property type="molecule type" value="Genomic_DNA"/>
</dbReference>
<dbReference type="InterPro" id="IPR006311">
    <property type="entry name" value="TAT_signal"/>
</dbReference>
<accession>A0A1G5G367</accession>
<protein>
    <submittedName>
        <fullName evidence="1">Gluconate 2-dehydrogenase gamma chain</fullName>
    </submittedName>
</protein>
<organism evidence="1 2">
    <name type="scientific">Thiohalorhabdus denitrificans</name>
    <dbReference type="NCBI Taxonomy" id="381306"/>
    <lineage>
        <taxon>Bacteria</taxon>
        <taxon>Pseudomonadati</taxon>
        <taxon>Pseudomonadota</taxon>
        <taxon>Gammaproteobacteria</taxon>
        <taxon>Thiohalorhabdales</taxon>
        <taxon>Thiohalorhabdaceae</taxon>
        <taxon>Thiohalorhabdus</taxon>
    </lineage>
</organism>
<dbReference type="STRING" id="381306.AN478_06080"/>
<gene>
    <name evidence="1" type="ORF">SAMN05661077_2161</name>
</gene>
<sequence length="183" mass="19865">MRRRRFLQGALAGLGAWLGRPVLAPGARAAPQEGSGPDGWEVLEAALDRLLPADGDGPGARDIGAADYLRTTLNGPRIDPEDRDFLLQGADWLDDAARKEAGAPFPDLPPVKQDAVLTTIARSDAGDRWLARLLDHLFEALLADPIYGGNAGGRGWAWLEHRPGFPRPPASKTYPRLAERWYA</sequence>
<evidence type="ECO:0000313" key="1">
    <source>
        <dbReference type="EMBL" id="SCY46036.1"/>
    </source>
</evidence>
<name>A0A1G5G367_9GAMM</name>
<dbReference type="Pfam" id="PF13618">
    <property type="entry name" value="Gluconate_2-dh3"/>
    <property type="match status" value="1"/>
</dbReference>
<dbReference type="PROSITE" id="PS51318">
    <property type="entry name" value="TAT"/>
    <property type="match status" value="1"/>
</dbReference>
<evidence type="ECO:0000313" key="2">
    <source>
        <dbReference type="Proteomes" id="UP000183104"/>
    </source>
</evidence>
<reference evidence="2" key="1">
    <citation type="submission" date="2016-10" db="EMBL/GenBank/DDBJ databases">
        <authorList>
            <person name="Varghese N."/>
        </authorList>
    </citation>
    <scope>NUCLEOTIDE SEQUENCE [LARGE SCALE GENOMIC DNA]</scope>
    <source>
        <strain evidence="2">HL 19</strain>
    </source>
</reference>
<keyword evidence="2" id="KW-1185">Reference proteome</keyword>